<proteinExistence type="inferred from homology"/>
<evidence type="ECO:0000313" key="5">
    <source>
        <dbReference type="Proteomes" id="UP001597520"/>
    </source>
</evidence>
<dbReference type="InterPro" id="IPR028939">
    <property type="entry name" value="P5C_Rdtase_cat_N"/>
</dbReference>
<dbReference type="RefSeq" id="WP_380713147.1">
    <property type="nucleotide sequence ID" value="NZ_JBHUML010000002.1"/>
</dbReference>
<keyword evidence="5" id="KW-1185">Reference proteome</keyword>
<dbReference type="PANTHER" id="PTHR11645:SF51">
    <property type="entry name" value="COME OPERON PROTEIN 4"/>
    <property type="match status" value="1"/>
</dbReference>
<evidence type="ECO:0000259" key="3">
    <source>
        <dbReference type="Pfam" id="PF14748"/>
    </source>
</evidence>
<dbReference type="SUPFAM" id="SSF48179">
    <property type="entry name" value="6-phosphogluconate dehydrogenase C-terminal domain-like"/>
    <property type="match status" value="1"/>
</dbReference>
<reference evidence="5" key="1">
    <citation type="journal article" date="2019" name="Int. J. Syst. Evol. Microbiol.">
        <title>The Global Catalogue of Microorganisms (GCM) 10K type strain sequencing project: providing services to taxonomists for standard genome sequencing and annotation.</title>
        <authorList>
            <consortium name="The Broad Institute Genomics Platform"/>
            <consortium name="The Broad Institute Genome Sequencing Center for Infectious Disease"/>
            <person name="Wu L."/>
            <person name="Ma J."/>
        </authorList>
    </citation>
    <scope>NUCLEOTIDE SEQUENCE [LARGE SCALE GENOMIC DNA]</scope>
    <source>
        <strain evidence="5">KCTC 33792</strain>
    </source>
</reference>
<evidence type="ECO:0000256" key="1">
    <source>
        <dbReference type="ARBA" id="ARBA00005525"/>
    </source>
</evidence>
<protein>
    <submittedName>
        <fullName evidence="4">Late competence protein ComER</fullName>
    </submittedName>
</protein>
<evidence type="ECO:0000259" key="2">
    <source>
        <dbReference type="Pfam" id="PF03807"/>
    </source>
</evidence>
<evidence type="ECO:0000313" key="4">
    <source>
        <dbReference type="EMBL" id="MFD2704116.1"/>
    </source>
</evidence>
<comment type="similarity">
    <text evidence="1">Belongs to the pyrroline-5-carboxylate reductase family.</text>
</comment>
<dbReference type="Gene3D" id="3.40.50.720">
    <property type="entry name" value="NAD(P)-binding Rossmann-like Domain"/>
    <property type="match status" value="1"/>
</dbReference>
<dbReference type="EMBL" id="JBHUML010000002">
    <property type="protein sequence ID" value="MFD2704116.1"/>
    <property type="molecule type" value="Genomic_DNA"/>
</dbReference>
<feature type="domain" description="Pyrroline-5-carboxylate reductase dimerisation" evidence="3">
    <location>
        <begin position="169"/>
        <end position="266"/>
    </location>
</feature>
<dbReference type="InterPro" id="IPR036291">
    <property type="entry name" value="NAD(P)-bd_dom_sf"/>
</dbReference>
<dbReference type="SUPFAM" id="SSF51735">
    <property type="entry name" value="NAD(P)-binding Rossmann-fold domains"/>
    <property type="match status" value="1"/>
</dbReference>
<comment type="caution">
    <text evidence="4">The sequence shown here is derived from an EMBL/GenBank/DDBJ whole genome shotgun (WGS) entry which is preliminary data.</text>
</comment>
<dbReference type="NCBIfam" id="NF005814">
    <property type="entry name" value="PRK07680.1"/>
    <property type="match status" value="1"/>
</dbReference>
<accession>A0ABW5SX35</accession>
<organism evidence="4 5">
    <name type="scientific">Salibacterium lacus</name>
    <dbReference type="NCBI Taxonomy" id="1898109"/>
    <lineage>
        <taxon>Bacteria</taxon>
        <taxon>Bacillati</taxon>
        <taxon>Bacillota</taxon>
        <taxon>Bacilli</taxon>
        <taxon>Bacillales</taxon>
        <taxon>Bacillaceae</taxon>
    </lineage>
</organism>
<dbReference type="Pfam" id="PF03807">
    <property type="entry name" value="F420_oxidored"/>
    <property type="match status" value="1"/>
</dbReference>
<name>A0ABW5SX35_9BACI</name>
<dbReference type="Proteomes" id="UP001597520">
    <property type="component" value="Unassembled WGS sequence"/>
</dbReference>
<dbReference type="PIRSF" id="PIRSF000193">
    <property type="entry name" value="Pyrrol-5-carb_rd"/>
    <property type="match status" value="1"/>
</dbReference>
<dbReference type="InterPro" id="IPR008927">
    <property type="entry name" value="6-PGluconate_DH-like_C_sf"/>
</dbReference>
<sequence>MQTGGISVDNIGLIGTGNMGGMLAEVMLEQNSVPPERLYIYNRSVERNKNFQASYPLVHAAGSIKELLAGTDVIFICVRPKQYGPLLHELKKYLTMEHIVATITSPVLLEDLERLPARRVVRTVPTIANKTGTAPLLLTFGSHWTEKEKVVFREWLGTFSDPVPLTDKTLRVSSDIVSCGPAFMSYLLQCFIEAAADETDIEYGEAEKLAEKMMMAYGRLLSEKHYSLPELCQKVNVPGGVTGEGLEVLSRLSAGMFEELIGRTHQKYEDDKEEMASLFVEE</sequence>
<dbReference type="Gene3D" id="1.10.3730.10">
    <property type="entry name" value="ProC C-terminal domain-like"/>
    <property type="match status" value="1"/>
</dbReference>
<gene>
    <name evidence="4" type="primary">comER</name>
    <name evidence="4" type="ORF">ACFSUB_01450</name>
</gene>
<feature type="domain" description="Pyrroline-5-carboxylate reductase catalytic N-terminal" evidence="2">
    <location>
        <begin position="11"/>
        <end position="104"/>
    </location>
</feature>
<dbReference type="PANTHER" id="PTHR11645">
    <property type="entry name" value="PYRROLINE-5-CARBOXYLATE REDUCTASE"/>
    <property type="match status" value="1"/>
</dbReference>
<dbReference type="InterPro" id="IPR029036">
    <property type="entry name" value="P5CR_dimer"/>
</dbReference>
<dbReference type="Pfam" id="PF14748">
    <property type="entry name" value="P5CR_dimer"/>
    <property type="match status" value="1"/>
</dbReference>
<dbReference type="InterPro" id="IPR000304">
    <property type="entry name" value="Pyrroline-COOH_reductase"/>
</dbReference>